<dbReference type="EnsemblBacteria" id="CAL42419">
    <property type="protein sequence ID" value="CAL42419"/>
    <property type="gene ID" value="FP0306"/>
</dbReference>
<dbReference type="EMBL" id="AM398681">
    <property type="protein sequence ID" value="CAL42419.1"/>
    <property type="molecule type" value="Genomic_DNA"/>
</dbReference>
<gene>
    <name evidence="1" type="ordered locus">FP0306</name>
</gene>
<name>A6GWE6_FLAPJ</name>
<sequence>MKLEQWVLFIDMLGYREINGEINNDKYANDFLDFMKSNEKIFNDQNNPEIKNLYQSESFDLYKYYEIQTTFVSDSLIINFKPKEFEELLSEQIRMMHSANTLFIIMNRLQAYIYNCLKEHGILVRGGISNKYCLIRDNYAVGDGVIDAYLNESTRAVNPRIVLSQNITDNKQFISAFNFISKQIYNRDTFLRVDDDGVYYLDYLKYNIRIVSTTMLGNLDALKTVNGFLAVHRDVIKQKIIDIDQKINIESEEGKLKVLNKIKSKIIWLKNYHNESTKEAIPELEI</sequence>
<protein>
    <submittedName>
        <fullName evidence="1">Uncharacterized protein</fullName>
    </submittedName>
</protein>
<evidence type="ECO:0000313" key="2">
    <source>
        <dbReference type="Proteomes" id="UP000006394"/>
    </source>
</evidence>
<dbReference type="eggNOG" id="ENOG5030IP6">
    <property type="taxonomic scope" value="Bacteria"/>
</dbReference>
<organism evidence="1 2">
    <name type="scientific">Flavobacterium psychrophilum (strain ATCC 49511 / DSM 21280 / CIP 103535 / JIP02/86)</name>
    <dbReference type="NCBI Taxonomy" id="402612"/>
    <lineage>
        <taxon>Bacteria</taxon>
        <taxon>Pseudomonadati</taxon>
        <taxon>Bacteroidota</taxon>
        <taxon>Flavobacteriia</taxon>
        <taxon>Flavobacteriales</taxon>
        <taxon>Flavobacteriaceae</taxon>
        <taxon>Flavobacterium</taxon>
    </lineage>
</organism>
<dbReference type="PATRIC" id="fig|402612.5.peg.319"/>
<dbReference type="HOGENOM" id="CLU_075305_1_0_10"/>
<keyword evidence="2" id="KW-1185">Reference proteome</keyword>
<dbReference type="KEGG" id="fps:FP0306"/>
<proteinExistence type="predicted"/>
<dbReference type="AlphaFoldDB" id="A6GWE6"/>
<accession>A6GWE6</accession>
<dbReference type="OrthoDB" id="6399004at2"/>
<dbReference type="Proteomes" id="UP000006394">
    <property type="component" value="Chromosome"/>
</dbReference>
<evidence type="ECO:0000313" key="1">
    <source>
        <dbReference type="EMBL" id="CAL42419.1"/>
    </source>
</evidence>
<reference evidence="1 2" key="1">
    <citation type="journal article" date="2007" name="Nat. Biotechnol.">
        <title>Complete genome sequence of the fish pathogen Flavobacterium psychrophilum.</title>
        <authorList>
            <person name="Duchaud E."/>
            <person name="Boussaha M."/>
            <person name="Loux V."/>
            <person name="Bernardet J.F."/>
            <person name="Michel C."/>
            <person name="Kerouault B."/>
            <person name="Mondot S."/>
            <person name="Nicolas P."/>
            <person name="Bossy R."/>
            <person name="Caron C."/>
            <person name="Bessieres P."/>
            <person name="Gibrat J.F."/>
            <person name="Claverol S."/>
            <person name="Dumetz F."/>
            <person name="Le Henaff M."/>
            <person name="Benmansour A."/>
        </authorList>
    </citation>
    <scope>NUCLEOTIDE SEQUENCE [LARGE SCALE GENOMIC DNA]</scope>
    <source>
        <strain evidence="2">ATCC 49511 / DSM 21280 / CIP 103535 / JIP02/86</strain>
    </source>
</reference>